<organism evidence="1 2">
    <name type="scientific">Choristoneura fumiferana</name>
    <name type="common">Spruce budworm moth</name>
    <name type="synonym">Archips fumiferana</name>
    <dbReference type="NCBI Taxonomy" id="7141"/>
    <lineage>
        <taxon>Eukaryota</taxon>
        <taxon>Metazoa</taxon>
        <taxon>Ecdysozoa</taxon>
        <taxon>Arthropoda</taxon>
        <taxon>Hexapoda</taxon>
        <taxon>Insecta</taxon>
        <taxon>Pterygota</taxon>
        <taxon>Neoptera</taxon>
        <taxon>Endopterygota</taxon>
        <taxon>Lepidoptera</taxon>
        <taxon>Glossata</taxon>
        <taxon>Ditrysia</taxon>
        <taxon>Tortricoidea</taxon>
        <taxon>Tortricidae</taxon>
        <taxon>Tortricinae</taxon>
        <taxon>Choristoneura</taxon>
    </lineage>
</organism>
<protein>
    <submittedName>
        <fullName evidence="1">Uncharacterized protein</fullName>
    </submittedName>
</protein>
<evidence type="ECO:0000313" key="2">
    <source>
        <dbReference type="Proteomes" id="UP001064048"/>
    </source>
</evidence>
<reference evidence="1 2" key="1">
    <citation type="journal article" date="2022" name="Genome Biol. Evol.">
        <title>The Spruce Budworm Genome: Reconstructing the Evolutionary History of Antifreeze Proteins.</title>
        <authorList>
            <person name="Beliveau C."/>
            <person name="Gagne P."/>
            <person name="Picq S."/>
            <person name="Vernygora O."/>
            <person name="Keeling C.I."/>
            <person name="Pinkney K."/>
            <person name="Doucet D."/>
            <person name="Wen F."/>
            <person name="Johnston J.S."/>
            <person name="Maaroufi H."/>
            <person name="Boyle B."/>
            <person name="Laroche J."/>
            <person name="Dewar K."/>
            <person name="Juretic N."/>
            <person name="Blackburn G."/>
            <person name="Nisole A."/>
            <person name="Brunet B."/>
            <person name="Brandao M."/>
            <person name="Lumley L."/>
            <person name="Duan J."/>
            <person name="Quan G."/>
            <person name="Lucarotti C.J."/>
            <person name="Roe A.D."/>
            <person name="Sperling F.A.H."/>
            <person name="Levesque R.C."/>
            <person name="Cusson M."/>
        </authorList>
    </citation>
    <scope>NUCLEOTIDE SEQUENCE [LARGE SCALE GENOMIC DNA]</scope>
    <source>
        <strain evidence="1">Glfc:IPQL:Cfum</strain>
    </source>
</reference>
<accession>A0ACC0JF94</accession>
<proteinExistence type="predicted"/>
<dbReference type="Proteomes" id="UP001064048">
    <property type="component" value="Chromosome 10"/>
</dbReference>
<name>A0ACC0JF94_CHOFU</name>
<gene>
    <name evidence="1" type="ORF">MSG28_006482</name>
</gene>
<comment type="caution">
    <text evidence="1">The sequence shown here is derived from an EMBL/GenBank/DDBJ whole genome shotgun (WGS) entry which is preliminary data.</text>
</comment>
<keyword evidence="2" id="KW-1185">Reference proteome</keyword>
<dbReference type="EMBL" id="CM046110">
    <property type="protein sequence ID" value="KAI8422717.1"/>
    <property type="molecule type" value="Genomic_DNA"/>
</dbReference>
<evidence type="ECO:0000313" key="1">
    <source>
        <dbReference type="EMBL" id="KAI8422717.1"/>
    </source>
</evidence>
<sequence length="93" mass="10370">MKKNKPAKTNGTKKSVKISDTESEKLEKSSKVDSLDDEDQNFGGWLKSSDGMETMKLFVLANSVVMLTTIAYPHIQTIFSIILAMIYGTDELH</sequence>